<evidence type="ECO:0000259" key="6">
    <source>
        <dbReference type="Pfam" id="PF03465"/>
    </source>
</evidence>
<dbReference type="GO" id="GO:0071025">
    <property type="term" value="P:RNA surveillance"/>
    <property type="evidence" value="ECO:0007669"/>
    <property type="project" value="InterPro"/>
</dbReference>
<dbReference type="WBParaSite" id="Pan_g19631.t1">
    <property type="protein sequence ID" value="Pan_g19631.t1"/>
    <property type="gene ID" value="Pan_g19631"/>
</dbReference>
<dbReference type="GO" id="GO:0046872">
    <property type="term" value="F:metal ion binding"/>
    <property type="evidence" value="ECO:0007669"/>
    <property type="project" value="UniProtKB-KW"/>
</dbReference>
<comment type="similarity">
    <text evidence="3">Belongs to the eukaryotic release factor 1 family. Pelota subfamily.</text>
</comment>
<evidence type="ECO:0000313" key="8">
    <source>
        <dbReference type="WBParaSite" id="Pan_g19631.t1"/>
    </source>
</evidence>
<evidence type="ECO:0000256" key="3">
    <source>
        <dbReference type="ARBA" id="ARBA00009504"/>
    </source>
</evidence>
<keyword evidence="7" id="KW-1185">Reference proteome</keyword>
<reference evidence="8" key="2">
    <citation type="submission" date="2020-10" db="UniProtKB">
        <authorList>
            <consortium name="WormBaseParasite"/>
        </authorList>
    </citation>
    <scope>IDENTIFICATION</scope>
</reference>
<dbReference type="PANTHER" id="PTHR10853">
    <property type="entry name" value="PELOTA"/>
    <property type="match status" value="1"/>
</dbReference>
<dbReference type="GO" id="GO:0070481">
    <property type="term" value="P:nuclear-transcribed mRNA catabolic process, non-stop decay"/>
    <property type="evidence" value="ECO:0007669"/>
    <property type="project" value="InterPro"/>
</dbReference>
<evidence type="ECO:0000256" key="2">
    <source>
        <dbReference type="ARBA" id="ARBA00004496"/>
    </source>
</evidence>
<dbReference type="FunFam" id="3.30.1330.30:FF:000008">
    <property type="entry name" value="Protein pelota homolog"/>
    <property type="match status" value="1"/>
</dbReference>
<dbReference type="InterPro" id="IPR029064">
    <property type="entry name" value="Ribosomal_eL30-like_sf"/>
</dbReference>
<keyword evidence="4" id="KW-0963">Cytoplasm</keyword>
<proteinExistence type="inferred from homology"/>
<name>A0A7E4VDR6_PANRE</name>
<dbReference type="Proteomes" id="UP000492821">
    <property type="component" value="Unassembled WGS sequence"/>
</dbReference>
<keyword evidence="5" id="KW-0479">Metal-binding</keyword>
<dbReference type="InterPro" id="IPR005142">
    <property type="entry name" value="eRF1_3"/>
</dbReference>
<dbReference type="Pfam" id="PF03465">
    <property type="entry name" value="eRF1_3"/>
    <property type="match status" value="1"/>
</dbReference>
<comment type="cofactor">
    <cofactor evidence="1">
        <name>a divalent metal cation</name>
        <dbReference type="ChEBI" id="CHEBI:60240"/>
    </cofactor>
</comment>
<evidence type="ECO:0000256" key="1">
    <source>
        <dbReference type="ARBA" id="ARBA00001968"/>
    </source>
</evidence>
<dbReference type="SUPFAM" id="SSF55315">
    <property type="entry name" value="L30e-like"/>
    <property type="match status" value="1"/>
</dbReference>
<dbReference type="AlphaFoldDB" id="A0A7E4VDR6"/>
<dbReference type="InterPro" id="IPR004405">
    <property type="entry name" value="TF_pelota"/>
</dbReference>
<comment type="subcellular location">
    <subcellularLocation>
        <location evidence="2">Cytoplasm</location>
    </subcellularLocation>
</comment>
<dbReference type="GO" id="GO:0070651">
    <property type="term" value="P:nonfunctional rRNA decay"/>
    <property type="evidence" value="ECO:0007669"/>
    <property type="project" value="TreeGrafter"/>
</dbReference>
<evidence type="ECO:0000313" key="7">
    <source>
        <dbReference type="Proteomes" id="UP000492821"/>
    </source>
</evidence>
<dbReference type="GO" id="GO:0005737">
    <property type="term" value="C:cytoplasm"/>
    <property type="evidence" value="ECO:0007669"/>
    <property type="project" value="UniProtKB-SubCell"/>
</dbReference>
<protein>
    <submittedName>
        <fullName evidence="8">ERF1_3 domain-containing protein</fullName>
    </submittedName>
</protein>
<dbReference type="PANTHER" id="PTHR10853:SF0">
    <property type="entry name" value="PROTEIN PELOTA HOMOLOG"/>
    <property type="match status" value="1"/>
</dbReference>
<sequence>MKLKHSPKQTLNDPAATTEGNRQTFEKFMGLVRNEPSRAFYSYKDVASANKLAAIDTLLISDALIHSDDVKERRKYNRIVKDVKLRNGKVAIFSSLNSSSEQLNMLTGIAAILRFPLILPEDEGNYFDEEKSTGLPLQLRTDATHDKLECKRPRKFCSKQGKMDDSEAFDNSHYSRAASGYIDQFEQTVENVAASLAEEEEEEEKTDYEVPVARSYMTLGDCIVTKR</sequence>
<feature type="domain" description="eRF1" evidence="6">
    <location>
        <begin position="23"/>
        <end position="117"/>
    </location>
</feature>
<evidence type="ECO:0000256" key="5">
    <source>
        <dbReference type="ARBA" id="ARBA00022723"/>
    </source>
</evidence>
<reference evidence="7" key="1">
    <citation type="journal article" date="2013" name="Genetics">
        <title>The draft genome and transcriptome of Panagrellus redivivus are shaped by the harsh demands of a free-living lifestyle.</title>
        <authorList>
            <person name="Srinivasan J."/>
            <person name="Dillman A.R."/>
            <person name="Macchietto M.G."/>
            <person name="Heikkinen L."/>
            <person name="Lakso M."/>
            <person name="Fracchia K.M."/>
            <person name="Antoshechkin I."/>
            <person name="Mortazavi A."/>
            <person name="Wong G."/>
            <person name="Sternberg P.W."/>
        </authorList>
    </citation>
    <scope>NUCLEOTIDE SEQUENCE [LARGE SCALE GENOMIC DNA]</scope>
    <source>
        <strain evidence="7">MT8872</strain>
    </source>
</reference>
<dbReference type="GO" id="GO:0070966">
    <property type="term" value="P:nuclear-transcribed mRNA catabolic process, no-go decay"/>
    <property type="evidence" value="ECO:0007669"/>
    <property type="project" value="InterPro"/>
</dbReference>
<dbReference type="Gene3D" id="3.30.1330.30">
    <property type="match status" value="1"/>
</dbReference>
<dbReference type="GO" id="GO:0032790">
    <property type="term" value="P:ribosome disassembly"/>
    <property type="evidence" value="ECO:0007669"/>
    <property type="project" value="TreeGrafter"/>
</dbReference>
<accession>A0A7E4VDR6</accession>
<evidence type="ECO:0000256" key="4">
    <source>
        <dbReference type="ARBA" id="ARBA00022490"/>
    </source>
</evidence>
<organism evidence="7 8">
    <name type="scientific">Panagrellus redivivus</name>
    <name type="common">Microworm</name>
    <dbReference type="NCBI Taxonomy" id="6233"/>
    <lineage>
        <taxon>Eukaryota</taxon>
        <taxon>Metazoa</taxon>
        <taxon>Ecdysozoa</taxon>
        <taxon>Nematoda</taxon>
        <taxon>Chromadorea</taxon>
        <taxon>Rhabditida</taxon>
        <taxon>Tylenchina</taxon>
        <taxon>Panagrolaimomorpha</taxon>
        <taxon>Panagrolaimoidea</taxon>
        <taxon>Panagrolaimidae</taxon>
        <taxon>Panagrellus</taxon>
    </lineage>
</organism>